<evidence type="ECO:0000256" key="1">
    <source>
        <dbReference type="SAM" id="SignalP"/>
    </source>
</evidence>
<comment type="caution">
    <text evidence="2">The sequence shown here is derived from an EMBL/GenBank/DDBJ whole genome shotgun (WGS) entry which is preliminary data.</text>
</comment>
<keyword evidence="3" id="KW-1185">Reference proteome</keyword>
<accession>A0AAE0ZXK2</accession>
<feature type="chain" id="PRO_5042055554" evidence="1">
    <location>
        <begin position="18"/>
        <end position="168"/>
    </location>
</feature>
<protein>
    <submittedName>
        <fullName evidence="2">Uncharacterized protein</fullName>
    </submittedName>
</protein>
<proteinExistence type="predicted"/>
<feature type="signal peptide" evidence="1">
    <location>
        <begin position="1"/>
        <end position="17"/>
    </location>
</feature>
<sequence length="168" mass="18515">MMLLQVGILGVWMSILSERGVFMVSEDSGKTHPVICTIEQMRDYPDVNNASLDILNTALDMAFGHMSPQKTGTLVLNRKYVTSATVFAITNGQLDFFLLETRQICPGLQGFRVSGGPACIKSISLQLHLVARAFCKWLIKAVSLERGSSCLPWEAEINISFLAQCCLN</sequence>
<dbReference type="Proteomes" id="UP001283361">
    <property type="component" value="Unassembled WGS sequence"/>
</dbReference>
<name>A0AAE0ZXK2_9GAST</name>
<keyword evidence="1" id="KW-0732">Signal</keyword>
<evidence type="ECO:0000313" key="3">
    <source>
        <dbReference type="Proteomes" id="UP001283361"/>
    </source>
</evidence>
<dbReference type="EMBL" id="JAWDGP010003093">
    <property type="protein sequence ID" value="KAK3777310.1"/>
    <property type="molecule type" value="Genomic_DNA"/>
</dbReference>
<organism evidence="2 3">
    <name type="scientific">Elysia crispata</name>
    <name type="common">lettuce slug</name>
    <dbReference type="NCBI Taxonomy" id="231223"/>
    <lineage>
        <taxon>Eukaryota</taxon>
        <taxon>Metazoa</taxon>
        <taxon>Spiralia</taxon>
        <taxon>Lophotrochozoa</taxon>
        <taxon>Mollusca</taxon>
        <taxon>Gastropoda</taxon>
        <taxon>Heterobranchia</taxon>
        <taxon>Euthyneura</taxon>
        <taxon>Panpulmonata</taxon>
        <taxon>Sacoglossa</taxon>
        <taxon>Placobranchoidea</taxon>
        <taxon>Plakobranchidae</taxon>
        <taxon>Elysia</taxon>
    </lineage>
</organism>
<dbReference type="AlphaFoldDB" id="A0AAE0ZXK2"/>
<gene>
    <name evidence="2" type="ORF">RRG08_038458</name>
</gene>
<evidence type="ECO:0000313" key="2">
    <source>
        <dbReference type="EMBL" id="KAK3777310.1"/>
    </source>
</evidence>
<reference evidence="2" key="1">
    <citation type="journal article" date="2023" name="G3 (Bethesda)">
        <title>A reference genome for the long-term kleptoplast-retaining sea slug Elysia crispata morphotype clarki.</title>
        <authorList>
            <person name="Eastman K.E."/>
            <person name="Pendleton A.L."/>
            <person name="Shaikh M.A."/>
            <person name="Suttiyut T."/>
            <person name="Ogas R."/>
            <person name="Tomko P."/>
            <person name="Gavelis G."/>
            <person name="Widhalm J.R."/>
            <person name="Wisecaver J.H."/>
        </authorList>
    </citation>
    <scope>NUCLEOTIDE SEQUENCE</scope>
    <source>
        <strain evidence="2">ECLA1</strain>
    </source>
</reference>